<reference evidence="1 2" key="1">
    <citation type="journal article" date="2016" name="Nat. Commun.">
        <title>Thousands of microbial genomes shed light on interconnected biogeochemical processes in an aquifer system.</title>
        <authorList>
            <person name="Anantharaman K."/>
            <person name="Brown C.T."/>
            <person name="Hug L.A."/>
            <person name="Sharon I."/>
            <person name="Castelle C.J."/>
            <person name="Probst A.J."/>
            <person name="Thomas B.C."/>
            <person name="Singh A."/>
            <person name="Wilkins M.J."/>
            <person name="Karaoz U."/>
            <person name="Brodie E.L."/>
            <person name="Williams K.H."/>
            <person name="Hubbard S.S."/>
            <person name="Banfield J.F."/>
        </authorList>
    </citation>
    <scope>NUCLEOTIDE SEQUENCE [LARGE SCALE GENOMIC DNA]</scope>
</reference>
<comment type="caution">
    <text evidence="1">The sequence shown here is derived from an EMBL/GenBank/DDBJ whole genome shotgun (WGS) entry which is preliminary data.</text>
</comment>
<accession>A0A1F7YEH7</accession>
<gene>
    <name evidence="1" type="ORF">A2627_01580</name>
</gene>
<protein>
    <submittedName>
        <fullName evidence="1">Uncharacterized protein</fullName>
    </submittedName>
</protein>
<sequence length="62" mass="7123">MAKEIRVTFRQARVNQEIAEKQVNEAFDILFAEVQKRLHGRKSNYLSINSSSVEGGDRIWAS</sequence>
<dbReference type="EMBL" id="MGGI01000020">
    <property type="protein sequence ID" value="OGM25744.1"/>
    <property type="molecule type" value="Genomic_DNA"/>
</dbReference>
<organism evidence="1 2">
    <name type="scientific">Candidatus Woesebacteria bacterium RIFCSPHIGHO2_01_FULL_39_28</name>
    <dbReference type="NCBI Taxonomy" id="1802496"/>
    <lineage>
        <taxon>Bacteria</taxon>
        <taxon>Candidatus Woeseibacteriota</taxon>
    </lineage>
</organism>
<dbReference type="Proteomes" id="UP000178851">
    <property type="component" value="Unassembled WGS sequence"/>
</dbReference>
<evidence type="ECO:0000313" key="1">
    <source>
        <dbReference type="EMBL" id="OGM25744.1"/>
    </source>
</evidence>
<dbReference type="AlphaFoldDB" id="A0A1F7YEH7"/>
<proteinExistence type="predicted"/>
<name>A0A1F7YEH7_9BACT</name>
<evidence type="ECO:0000313" key="2">
    <source>
        <dbReference type="Proteomes" id="UP000178851"/>
    </source>
</evidence>